<feature type="signal peptide" evidence="2">
    <location>
        <begin position="1"/>
        <end position="17"/>
    </location>
</feature>
<feature type="chain" id="PRO_5032293898" evidence="2">
    <location>
        <begin position="18"/>
        <end position="119"/>
    </location>
</feature>
<organism evidence="3 4">
    <name type="scientific">Coptis chinensis</name>
    <dbReference type="NCBI Taxonomy" id="261450"/>
    <lineage>
        <taxon>Eukaryota</taxon>
        <taxon>Viridiplantae</taxon>
        <taxon>Streptophyta</taxon>
        <taxon>Embryophyta</taxon>
        <taxon>Tracheophyta</taxon>
        <taxon>Spermatophyta</taxon>
        <taxon>Magnoliopsida</taxon>
        <taxon>Ranunculales</taxon>
        <taxon>Ranunculaceae</taxon>
        <taxon>Coptidoideae</taxon>
        <taxon>Coptis</taxon>
    </lineage>
</organism>
<feature type="region of interest" description="Disordered" evidence="1">
    <location>
        <begin position="89"/>
        <end position="119"/>
    </location>
</feature>
<proteinExistence type="predicted"/>
<evidence type="ECO:0000256" key="2">
    <source>
        <dbReference type="SAM" id="SignalP"/>
    </source>
</evidence>
<dbReference type="Proteomes" id="UP000631114">
    <property type="component" value="Unassembled WGS sequence"/>
</dbReference>
<name>A0A835LYZ9_9MAGN</name>
<evidence type="ECO:0000313" key="4">
    <source>
        <dbReference type="Proteomes" id="UP000631114"/>
    </source>
</evidence>
<comment type="caution">
    <text evidence="3">The sequence shown here is derived from an EMBL/GenBank/DDBJ whole genome shotgun (WGS) entry which is preliminary data.</text>
</comment>
<evidence type="ECO:0000313" key="3">
    <source>
        <dbReference type="EMBL" id="KAF9610222.1"/>
    </source>
</evidence>
<reference evidence="3 4" key="1">
    <citation type="submission" date="2020-10" db="EMBL/GenBank/DDBJ databases">
        <title>The Coptis chinensis genome and diversification of protoberbering-type alkaloids.</title>
        <authorList>
            <person name="Wang B."/>
            <person name="Shu S."/>
            <person name="Song C."/>
            <person name="Liu Y."/>
        </authorList>
    </citation>
    <scope>NUCLEOTIDE SEQUENCE [LARGE SCALE GENOMIC DNA]</scope>
    <source>
        <strain evidence="3">HL-2020</strain>
        <tissue evidence="3">Leaf</tissue>
    </source>
</reference>
<keyword evidence="4" id="KW-1185">Reference proteome</keyword>
<keyword evidence="2" id="KW-0732">Signal</keyword>
<sequence length="119" mass="13432">MQGWVLSGGVMVMVIFCRTPLQNECLLIAKQQSETSTRNVPYLKRIFSRANFRVTSALLAMADVGSLGHNLGGPEQVVHMDEMVHGWVNTQREEQEPTEDFLNDENEPGNRETGIQDVW</sequence>
<dbReference type="AlphaFoldDB" id="A0A835LYZ9"/>
<evidence type="ECO:0000256" key="1">
    <source>
        <dbReference type="SAM" id="MobiDB-lite"/>
    </source>
</evidence>
<accession>A0A835LYZ9</accession>
<gene>
    <name evidence="3" type="ORF">IFM89_021415</name>
</gene>
<dbReference type="OrthoDB" id="1745622at2759"/>
<dbReference type="EMBL" id="JADFTS010000004">
    <property type="protein sequence ID" value="KAF9610222.1"/>
    <property type="molecule type" value="Genomic_DNA"/>
</dbReference>
<feature type="compositionally biased region" description="Acidic residues" evidence="1">
    <location>
        <begin position="96"/>
        <end position="107"/>
    </location>
</feature>
<protein>
    <submittedName>
        <fullName evidence="3">Uncharacterized protein</fullName>
    </submittedName>
</protein>